<feature type="non-terminal residue" evidence="2">
    <location>
        <position position="1"/>
    </location>
</feature>
<evidence type="ECO:0000256" key="1">
    <source>
        <dbReference type="SAM" id="MobiDB-lite"/>
    </source>
</evidence>
<evidence type="ECO:0000313" key="2">
    <source>
        <dbReference type="EMBL" id="CEK54509.1"/>
    </source>
</evidence>
<proteinExistence type="predicted"/>
<sequence>ALSVVINDMAWSRVDTDILLLLMITMNAAVSVLSRNSSQNDLSLTPQDHQISQSQDNDVQKGCPNWQGMLVADGEKYVPNGNDMCTQCTCDRRFPIMCHSVPAPLLFNVPAHSK</sequence>
<evidence type="ECO:0008006" key="3">
    <source>
        <dbReference type="Google" id="ProtNLM"/>
    </source>
</evidence>
<organism evidence="2">
    <name type="scientific">Arion vulgaris</name>
    <dbReference type="NCBI Taxonomy" id="1028688"/>
    <lineage>
        <taxon>Eukaryota</taxon>
        <taxon>Metazoa</taxon>
        <taxon>Spiralia</taxon>
        <taxon>Lophotrochozoa</taxon>
        <taxon>Mollusca</taxon>
        <taxon>Gastropoda</taxon>
        <taxon>Heterobranchia</taxon>
        <taxon>Euthyneura</taxon>
        <taxon>Panpulmonata</taxon>
        <taxon>Eupulmonata</taxon>
        <taxon>Stylommatophora</taxon>
        <taxon>Helicina</taxon>
        <taxon>Arionoidea</taxon>
        <taxon>Arionidae</taxon>
        <taxon>Arion</taxon>
    </lineage>
</organism>
<reference evidence="2" key="1">
    <citation type="submission" date="2014-12" db="EMBL/GenBank/DDBJ databases">
        <title>Insight into the proteome of Arion vulgaris.</title>
        <authorList>
            <person name="Aradska J."/>
            <person name="Bulat T."/>
            <person name="Smidak R."/>
            <person name="Sarate P."/>
            <person name="Gangsoo J."/>
            <person name="Sialana F."/>
            <person name="Bilban M."/>
            <person name="Lubec G."/>
        </authorList>
    </citation>
    <scope>NUCLEOTIDE SEQUENCE</scope>
    <source>
        <tissue evidence="2">Skin</tissue>
    </source>
</reference>
<accession>A0A0B6YED3</accession>
<gene>
    <name evidence="2" type="primary">ORF22989</name>
</gene>
<dbReference type="AlphaFoldDB" id="A0A0B6YED3"/>
<protein>
    <recommendedName>
        <fullName evidence="3">VWFC domain-containing protein</fullName>
    </recommendedName>
</protein>
<name>A0A0B6YED3_9EUPU</name>
<feature type="compositionally biased region" description="Polar residues" evidence="1">
    <location>
        <begin position="39"/>
        <end position="57"/>
    </location>
</feature>
<feature type="region of interest" description="Disordered" evidence="1">
    <location>
        <begin position="39"/>
        <end position="59"/>
    </location>
</feature>
<dbReference type="EMBL" id="HACG01007644">
    <property type="protein sequence ID" value="CEK54509.1"/>
    <property type="molecule type" value="Transcribed_RNA"/>
</dbReference>